<evidence type="ECO:0000313" key="7">
    <source>
        <dbReference type="EMBL" id="CAB4894410.1"/>
    </source>
</evidence>
<dbReference type="EMBL" id="CAEZUA010000002">
    <property type="protein sequence ID" value="CAB4579999.1"/>
    <property type="molecule type" value="Genomic_DNA"/>
</dbReference>
<dbReference type="EMBL" id="CAFBJH010000022">
    <property type="protein sequence ID" value="CAB4849295.1"/>
    <property type="molecule type" value="Genomic_DNA"/>
</dbReference>
<dbReference type="InterPro" id="IPR029063">
    <property type="entry name" value="SAM-dependent_MTases_sf"/>
</dbReference>
<dbReference type="EMBL" id="CAEZXT010000015">
    <property type="protein sequence ID" value="CAB4693265.1"/>
    <property type="molecule type" value="Genomic_DNA"/>
</dbReference>
<dbReference type="EMBL" id="CAFBPG010000014">
    <property type="protein sequence ID" value="CAB5005056.1"/>
    <property type="molecule type" value="Genomic_DNA"/>
</dbReference>
<dbReference type="SUPFAM" id="SSF53335">
    <property type="entry name" value="S-adenosyl-L-methionine-dependent methyltransferases"/>
    <property type="match status" value="1"/>
</dbReference>
<evidence type="ECO:0000313" key="4">
    <source>
        <dbReference type="EMBL" id="CAB4774531.1"/>
    </source>
</evidence>
<dbReference type="EMBL" id="CAFBMI010000014">
    <property type="protein sequence ID" value="CAB4894410.1"/>
    <property type="molecule type" value="Genomic_DNA"/>
</dbReference>
<evidence type="ECO:0000313" key="9">
    <source>
        <dbReference type="EMBL" id="CAB5005056.1"/>
    </source>
</evidence>
<organism evidence="2">
    <name type="scientific">freshwater metagenome</name>
    <dbReference type="NCBI Taxonomy" id="449393"/>
    <lineage>
        <taxon>unclassified sequences</taxon>
        <taxon>metagenomes</taxon>
        <taxon>ecological metagenomes</taxon>
    </lineage>
</organism>
<reference evidence="2" key="1">
    <citation type="submission" date="2020-05" db="EMBL/GenBank/DDBJ databases">
        <authorList>
            <person name="Chiriac C."/>
            <person name="Salcher M."/>
            <person name="Ghai R."/>
            <person name="Kavagutti S V."/>
        </authorList>
    </citation>
    <scope>NUCLEOTIDE SEQUENCE</scope>
</reference>
<dbReference type="AlphaFoldDB" id="A0A6J6LHN4"/>
<dbReference type="Gene3D" id="3.40.50.150">
    <property type="entry name" value="Vaccinia Virus protein VP39"/>
    <property type="match status" value="1"/>
</dbReference>
<evidence type="ECO:0000313" key="8">
    <source>
        <dbReference type="EMBL" id="CAB4970155.1"/>
    </source>
</evidence>
<dbReference type="Pfam" id="PF13578">
    <property type="entry name" value="Methyltransf_24"/>
    <property type="match status" value="1"/>
</dbReference>
<evidence type="ECO:0000313" key="1">
    <source>
        <dbReference type="EMBL" id="CAB4579999.1"/>
    </source>
</evidence>
<gene>
    <name evidence="1" type="ORF">UFOPK1773_00075</name>
    <name evidence="2" type="ORF">UFOPK2288_00392</name>
    <name evidence="3" type="ORF">UFOPK2589_00402</name>
    <name evidence="4" type="ORF">UFOPK2931_00344</name>
    <name evidence="5" type="ORF">UFOPK3056_00368</name>
    <name evidence="6" type="ORF">UFOPK3287_00507</name>
    <name evidence="7" type="ORF">UFOPK3558_00325</name>
    <name evidence="8" type="ORF">UFOPK3916_00327</name>
    <name evidence="9" type="ORF">UFOPK4074_00310</name>
    <name evidence="10" type="ORF">UFOPK4372_00200</name>
</gene>
<dbReference type="EMBL" id="CAEZZZ010000009">
    <property type="protein sequence ID" value="CAB4774531.1"/>
    <property type="molecule type" value="Genomic_DNA"/>
</dbReference>
<evidence type="ECO:0000313" key="2">
    <source>
        <dbReference type="EMBL" id="CAB4660173.1"/>
    </source>
</evidence>
<sequence length="259" mass="28692">MITWVFACALLGFLLLLLLLTRKMRAMGKKLGQVSRDLGQLQKDLRKGLKESDANQWEHYRESEIHAQLLNLLKFTEPIPPTRSWAASPDLLMTLVESVRVNKPELIIELGSGISTLMMAKSLPAGSKTKIISFDHSAEFAQITRDLLEQHSITGVEIRVAPLEQYDSQRTWYSKKAFADISNIDLLVVDGPPGSKDPQARSGARLELASKLSARATVIIDDADRDGEHAMAQAFAEVLPSHTLRFLPHEKGTAVISPS</sequence>
<dbReference type="EMBL" id="CAFAAR010000018">
    <property type="protein sequence ID" value="CAB4798871.1"/>
    <property type="molecule type" value="Genomic_DNA"/>
</dbReference>
<evidence type="ECO:0000313" key="6">
    <source>
        <dbReference type="EMBL" id="CAB4849295.1"/>
    </source>
</evidence>
<protein>
    <submittedName>
        <fullName evidence="2">Unannotated protein</fullName>
    </submittedName>
</protein>
<accession>A0A6J6LHN4</accession>
<evidence type="ECO:0000313" key="5">
    <source>
        <dbReference type="EMBL" id="CAB4798871.1"/>
    </source>
</evidence>
<dbReference type="EMBL" id="CAEZWS010000012">
    <property type="protein sequence ID" value="CAB4660173.1"/>
    <property type="molecule type" value="Genomic_DNA"/>
</dbReference>
<evidence type="ECO:0000313" key="3">
    <source>
        <dbReference type="EMBL" id="CAB4693265.1"/>
    </source>
</evidence>
<dbReference type="EMBL" id="CAFBOE010000014">
    <property type="protein sequence ID" value="CAB4970155.1"/>
    <property type="molecule type" value="Genomic_DNA"/>
</dbReference>
<proteinExistence type="predicted"/>
<evidence type="ECO:0000313" key="10">
    <source>
        <dbReference type="EMBL" id="CAB5070359.1"/>
    </source>
</evidence>
<name>A0A6J6LHN4_9ZZZZ</name>
<dbReference type="EMBL" id="CAFBQZ010000007">
    <property type="protein sequence ID" value="CAB5070359.1"/>
    <property type="molecule type" value="Genomic_DNA"/>
</dbReference>